<reference evidence="1 2" key="1">
    <citation type="submission" date="2018-04" db="EMBL/GenBank/DDBJ databases">
        <title>Genomic Encyclopedia of Archaeal and Bacterial Type Strains, Phase II (KMG-II): from individual species to whole genera.</title>
        <authorList>
            <person name="Goeker M."/>
        </authorList>
    </citation>
    <scope>NUCLEOTIDE SEQUENCE [LARGE SCALE GENOMIC DNA]</scope>
    <source>
        <strain evidence="1 2">DSM 29329</strain>
    </source>
</reference>
<feature type="non-terminal residue" evidence="1">
    <location>
        <position position="42"/>
    </location>
</feature>
<accession>A0A2T6AG57</accession>
<dbReference type="Proteomes" id="UP000244069">
    <property type="component" value="Unassembled WGS sequence"/>
</dbReference>
<name>A0A2T6AG57_9RHOB</name>
<sequence length="42" mass="4767">MKTLDAFTAADLTAAPFQTRKAAFNREAQTLYLRFGKRAFDL</sequence>
<protein>
    <submittedName>
        <fullName evidence="1">Uncharacterized protein</fullName>
    </submittedName>
</protein>
<dbReference type="EMBL" id="QBKN01000025">
    <property type="protein sequence ID" value="PTX42779.1"/>
    <property type="molecule type" value="Genomic_DNA"/>
</dbReference>
<gene>
    <name evidence="1" type="ORF">C8N44_12575</name>
</gene>
<dbReference type="AlphaFoldDB" id="A0A2T6AG57"/>
<proteinExistence type="predicted"/>
<organism evidence="1 2">
    <name type="scientific">Allosediminivita pacifica</name>
    <dbReference type="NCBI Taxonomy" id="1267769"/>
    <lineage>
        <taxon>Bacteria</taxon>
        <taxon>Pseudomonadati</taxon>
        <taxon>Pseudomonadota</taxon>
        <taxon>Alphaproteobacteria</taxon>
        <taxon>Rhodobacterales</taxon>
        <taxon>Paracoccaceae</taxon>
        <taxon>Allosediminivita</taxon>
    </lineage>
</organism>
<keyword evidence="2" id="KW-1185">Reference proteome</keyword>
<evidence type="ECO:0000313" key="1">
    <source>
        <dbReference type="EMBL" id="PTX42779.1"/>
    </source>
</evidence>
<evidence type="ECO:0000313" key="2">
    <source>
        <dbReference type="Proteomes" id="UP000244069"/>
    </source>
</evidence>
<comment type="caution">
    <text evidence="1">The sequence shown here is derived from an EMBL/GenBank/DDBJ whole genome shotgun (WGS) entry which is preliminary data.</text>
</comment>